<dbReference type="EMBL" id="WTYU01000001">
    <property type="protein sequence ID" value="MXP13210.1"/>
    <property type="molecule type" value="Genomic_DNA"/>
</dbReference>
<accession>A0A6L7GC70</accession>
<dbReference type="OrthoDB" id="7433228at2"/>
<dbReference type="RefSeq" id="WP_160599336.1">
    <property type="nucleotide sequence ID" value="NZ_WTYU01000001.1"/>
</dbReference>
<sequence length="171" mass="18762">MTQLARTPASIRRLFRMVDLAPTPHADILVMGLGLWQVQRGRQLAPHENDIVAHWPAQLRDSSFIARPQPAHPQQTGPDHKRHQDYGFDTIGPRAAALIGGQGTLCAMADRRLAVRLRHLLAMVLERGEAAVVEFSDRGRNFEILGAPVTAGNGDPAIFCTISCDFVQARG</sequence>
<proteinExistence type="predicted"/>
<dbReference type="AlphaFoldDB" id="A0A6L7GC70"/>
<keyword evidence="2" id="KW-1185">Reference proteome</keyword>
<organism evidence="1 2">
    <name type="scientific">Allopontixanthobacter confluentis</name>
    <dbReference type="NCBI Taxonomy" id="1849021"/>
    <lineage>
        <taxon>Bacteria</taxon>
        <taxon>Pseudomonadati</taxon>
        <taxon>Pseudomonadota</taxon>
        <taxon>Alphaproteobacteria</taxon>
        <taxon>Sphingomonadales</taxon>
        <taxon>Erythrobacteraceae</taxon>
        <taxon>Allopontixanthobacter</taxon>
    </lineage>
</organism>
<name>A0A6L7GC70_9SPHN</name>
<dbReference type="Proteomes" id="UP000473531">
    <property type="component" value="Unassembled WGS sequence"/>
</dbReference>
<comment type="caution">
    <text evidence="1">The sequence shown here is derived from an EMBL/GenBank/DDBJ whole genome shotgun (WGS) entry which is preliminary data.</text>
</comment>
<reference evidence="1 2" key="1">
    <citation type="submission" date="2019-12" db="EMBL/GenBank/DDBJ databases">
        <title>Genomic-based taxomic classification of the family Erythrobacteraceae.</title>
        <authorList>
            <person name="Xu L."/>
        </authorList>
    </citation>
    <scope>NUCLEOTIDE SEQUENCE [LARGE SCALE GENOMIC DNA]</scope>
    <source>
        <strain evidence="1 2">KCTC 52259</strain>
    </source>
</reference>
<evidence type="ECO:0000313" key="2">
    <source>
        <dbReference type="Proteomes" id="UP000473531"/>
    </source>
</evidence>
<evidence type="ECO:0000313" key="1">
    <source>
        <dbReference type="EMBL" id="MXP13210.1"/>
    </source>
</evidence>
<protein>
    <submittedName>
        <fullName evidence="1">Uncharacterized protein</fullName>
    </submittedName>
</protein>
<gene>
    <name evidence="1" type="ORF">GRI44_00300</name>
</gene>